<comment type="caution">
    <text evidence="1">The sequence shown here is derived from an EMBL/GenBank/DDBJ whole genome shotgun (WGS) entry which is preliminary data.</text>
</comment>
<evidence type="ECO:0000313" key="2">
    <source>
        <dbReference type="Proteomes" id="UP000753802"/>
    </source>
</evidence>
<dbReference type="InterPro" id="IPR009097">
    <property type="entry name" value="Cyclic_Pdiesterase"/>
</dbReference>
<gene>
    <name evidence="1" type="ORF">GWC95_05500</name>
</gene>
<protein>
    <submittedName>
        <fullName evidence="1">2'-5' RNA ligase family protein</fullName>
    </submittedName>
</protein>
<dbReference type="Pfam" id="PF13563">
    <property type="entry name" value="2_5_RNA_ligase2"/>
    <property type="match status" value="1"/>
</dbReference>
<dbReference type="GO" id="GO:0016874">
    <property type="term" value="F:ligase activity"/>
    <property type="evidence" value="ECO:0007669"/>
    <property type="project" value="UniProtKB-KW"/>
</dbReference>
<dbReference type="Gene3D" id="3.90.1140.10">
    <property type="entry name" value="Cyclic phosphodiesterase"/>
    <property type="match status" value="1"/>
</dbReference>
<proteinExistence type="predicted"/>
<dbReference type="SUPFAM" id="SSF55144">
    <property type="entry name" value="LigT-like"/>
    <property type="match status" value="1"/>
</dbReference>
<evidence type="ECO:0000313" key="1">
    <source>
        <dbReference type="EMBL" id="NCI49367.1"/>
    </source>
</evidence>
<dbReference type="EMBL" id="JAACJS010000011">
    <property type="protein sequence ID" value="NCI49367.1"/>
    <property type="molecule type" value="Genomic_DNA"/>
</dbReference>
<organism evidence="1 2">
    <name type="scientific">Sediminibacterium roseum</name>
    <dbReference type="NCBI Taxonomy" id="1978412"/>
    <lineage>
        <taxon>Bacteria</taxon>
        <taxon>Pseudomonadati</taxon>
        <taxon>Bacteroidota</taxon>
        <taxon>Chitinophagia</taxon>
        <taxon>Chitinophagales</taxon>
        <taxon>Chitinophagaceae</taxon>
        <taxon>Sediminibacterium</taxon>
    </lineage>
</organism>
<name>A0ABW9ZQI7_9BACT</name>
<dbReference type="Proteomes" id="UP000753802">
    <property type="component" value="Unassembled WGS sequence"/>
</dbReference>
<keyword evidence="2" id="KW-1185">Reference proteome</keyword>
<reference evidence="1 2" key="1">
    <citation type="submission" date="2020-01" db="EMBL/GenBank/DDBJ databases">
        <title>Genome analysis.</title>
        <authorList>
            <person name="Wu S."/>
            <person name="Wang G."/>
        </authorList>
    </citation>
    <scope>NUCLEOTIDE SEQUENCE [LARGE SCALE GENOMIC DNA]</scope>
    <source>
        <strain evidence="1 2">SYL130</strain>
    </source>
</reference>
<keyword evidence="1" id="KW-0436">Ligase</keyword>
<dbReference type="RefSeq" id="WP_161817694.1">
    <property type="nucleotide sequence ID" value="NZ_JAACJS010000011.1"/>
</dbReference>
<sequence>MPASQPLIITVSMDHASLAHFTQLRNTHFPAWCNYLDAHITLFHRLPPGIPLVEETVARLSRRMPFSLGISGIRNMGNGVAFAIDSEEIRELHAAMQRVLYAYLTAQDRKKIWPHITIQNKVTAWKAQQLAEYLSKDFKPFSIGATGLSLWKYNNGPWTHVRDFPFVQ</sequence>
<accession>A0ABW9ZQI7</accession>